<feature type="compositionally biased region" description="Low complexity" evidence="2">
    <location>
        <begin position="25"/>
        <end position="36"/>
    </location>
</feature>
<dbReference type="CDD" id="cd18793">
    <property type="entry name" value="SF2_C_SNF"/>
    <property type="match status" value="1"/>
</dbReference>
<feature type="domain" description="Helicase C-terminal" evidence="4">
    <location>
        <begin position="903"/>
        <end position="1055"/>
    </location>
</feature>
<evidence type="ECO:0000259" key="3">
    <source>
        <dbReference type="PROSITE" id="PS51192"/>
    </source>
</evidence>
<dbReference type="GO" id="GO:0016787">
    <property type="term" value="F:hydrolase activity"/>
    <property type="evidence" value="ECO:0007669"/>
    <property type="project" value="UniProtKB-KW"/>
</dbReference>
<dbReference type="SUPFAM" id="SSF52540">
    <property type="entry name" value="P-loop containing nucleoside triphosphate hydrolases"/>
    <property type="match status" value="2"/>
</dbReference>
<dbReference type="Gene3D" id="3.40.50.10810">
    <property type="entry name" value="Tandem AAA-ATPase domain"/>
    <property type="match status" value="1"/>
</dbReference>
<accession>A0A9W6I945</accession>
<dbReference type="GO" id="GO:0015616">
    <property type="term" value="F:DNA translocase activity"/>
    <property type="evidence" value="ECO:0007669"/>
    <property type="project" value="TreeGrafter"/>
</dbReference>
<protein>
    <submittedName>
        <fullName evidence="5">Helicase HelZ</fullName>
    </submittedName>
</protein>
<dbReference type="GO" id="GO:0004386">
    <property type="term" value="F:helicase activity"/>
    <property type="evidence" value="ECO:0007669"/>
    <property type="project" value="UniProtKB-KW"/>
</dbReference>
<feature type="region of interest" description="Disordered" evidence="2">
    <location>
        <begin position="22"/>
        <end position="66"/>
    </location>
</feature>
<dbReference type="GO" id="GO:0005524">
    <property type="term" value="F:ATP binding"/>
    <property type="evidence" value="ECO:0007669"/>
    <property type="project" value="InterPro"/>
</dbReference>
<evidence type="ECO:0000256" key="2">
    <source>
        <dbReference type="SAM" id="MobiDB-lite"/>
    </source>
</evidence>
<dbReference type="InterPro" id="IPR027417">
    <property type="entry name" value="P-loop_NTPase"/>
</dbReference>
<dbReference type="PROSITE" id="PS51194">
    <property type="entry name" value="HELICASE_CTER"/>
    <property type="match status" value="1"/>
</dbReference>
<dbReference type="CDD" id="cd18012">
    <property type="entry name" value="DEXQc_arch_SWI2_SNF2"/>
    <property type="match status" value="1"/>
</dbReference>
<dbReference type="Pfam" id="PF00271">
    <property type="entry name" value="Helicase_C"/>
    <property type="match status" value="1"/>
</dbReference>
<keyword evidence="6" id="KW-1185">Reference proteome</keyword>
<keyword evidence="5" id="KW-0547">Nucleotide-binding</keyword>
<dbReference type="InterPro" id="IPR000330">
    <property type="entry name" value="SNF2_N"/>
</dbReference>
<dbReference type="SMART" id="SM00487">
    <property type="entry name" value="DEXDc"/>
    <property type="match status" value="1"/>
</dbReference>
<gene>
    <name evidence="5" type="primary">helZ</name>
    <name evidence="5" type="ORF">GCM10017600_74740</name>
</gene>
<dbReference type="InterPro" id="IPR038718">
    <property type="entry name" value="SNF2-like_sf"/>
</dbReference>
<dbReference type="Proteomes" id="UP001143474">
    <property type="component" value="Unassembled WGS sequence"/>
</dbReference>
<dbReference type="PANTHER" id="PTHR45629">
    <property type="entry name" value="SNF2/RAD54 FAMILY MEMBER"/>
    <property type="match status" value="1"/>
</dbReference>
<evidence type="ECO:0000313" key="5">
    <source>
        <dbReference type="EMBL" id="GLK14062.1"/>
    </source>
</evidence>
<reference evidence="5" key="1">
    <citation type="journal article" date="2014" name="Int. J. Syst. Evol. Microbiol.">
        <title>Complete genome sequence of Corynebacterium casei LMG S-19264T (=DSM 44701T), isolated from a smear-ripened cheese.</title>
        <authorList>
            <consortium name="US DOE Joint Genome Institute (JGI-PGF)"/>
            <person name="Walter F."/>
            <person name="Albersmeier A."/>
            <person name="Kalinowski J."/>
            <person name="Ruckert C."/>
        </authorList>
    </citation>
    <scope>NUCLEOTIDE SEQUENCE</scope>
    <source>
        <strain evidence="5">VKM Ac-2007</strain>
    </source>
</reference>
<dbReference type="InterPro" id="IPR049730">
    <property type="entry name" value="SNF2/RAD54-like_C"/>
</dbReference>
<evidence type="ECO:0000259" key="4">
    <source>
        <dbReference type="PROSITE" id="PS51194"/>
    </source>
</evidence>
<feature type="domain" description="Helicase ATP-binding" evidence="3">
    <location>
        <begin position="614"/>
        <end position="777"/>
    </location>
</feature>
<reference evidence="5" key="2">
    <citation type="submission" date="2023-01" db="EMBL/GenBank/DDBJ databases">
        <authorList>
            <person name="Sun Q."/>
            <person name="Evtushenko L."/>
        </authorList>
    </citation>
    <scope>NUCLEOTIDE SEQUENCE</scope>
    <source>
        <strain evidence="5">VKM Ac-2007</strain>
    </source>
</reference>
<dbReference type="AlphaFoldDB" id="A0A9W6I945"/>
<dbReference type="PROSITE" id="PS51192">
    <property type="entry name" value="HELICASE_ATP_BIND_1"/>
    <property type="match status" value="1"/>
</dbReference>
<dbReference type="FunFam" id="3.40.50.300:FF:000533">
    <property type="entry name" value="Helicase, Snf2 family"/>
    <property type="match status" value="1"/>
</dbReference>
<evidence type="ECO:0000256" key="1">
    <source>
        <dbReference type="ARBA" id="ARBA00022801"/>
    </source>
</evidence>
<dbReference type="InterPro" id="IPR050496">
    <property type="entry name" value="SNF2_RAD54_helicase_repair"/>
</dbReference>
<keyword evidence="5" id="KW-0347">Helicase</keyword>
<dbReference type="RefSeq" id="WP_271222318.1">
    <property type="nucleotide sequence ID" value="NZ_BAAAVD010000007.1"/>
</dbReference>
<proteinExistence type="predicted"/>
<name>A0A9W6I945_9ACTN</name>
<keyword evidence="5" id="KW-0067">ATP-binding</keyword>
<dbReference type="SMART" id="SM00490">
    <property type="entry name" value="HELICc"/>
    <property type="match status" value="1"/>
</dbReference>
<keyword evidence="1" id="KW-0378">Hydrolase</keyword>
<dbReference type="Pfam" id="PF00176">
    <property type="entry name" value="SNF2-rel_dom"/>
    <property type="match status" value="1"/>
</dbReference>
<dbReference type="EMBL" id="BSEV01000028">
    <property type="protein sequence ID" value="GLK14062.1"/>
    <property type="molecule type" value="Genomic_DNA"/>
</dbReference>
<feature type="region of interest" description="Disordered" evidence="2">
    <location>
        <begin position="168"/>
        <end position="190"/>
    </location>
</feature>
<organism evidence="5 6">
    <name type="scientific">Streptosporangium carneum</name>
    <dbReference type="NCBI Taxonomy" id="47481"/>
    <lineage>
        <taxon>Bacteria</taxon>
        <taxon>Bacillati</taxon>
        <taxon>Actinomycetota</taxon>
        <taxon>Actinomycetes</taxon>
        <taxon>Streptosporangiales</taxon>
        <taxon>Streptosporangiaceae</taxon>
        <taxon>Streptosporangium</taxon>
    </lineage>
</organism>
<comment type="caution">
    <text evidence="5">The sequence shown here is derived from an EMBL/GenBank/DDBJ whole genome shotgun (WGS) entry which is preliminary data.</text>
</comment>
<dbReference type="Gene3D" id="3.40.50.300">
    <property type="entry name" value="P-loop containing nucleotide triphosphate hydrolases"/>
    <property type="match status" value="1"/>
</dbReference>
<sequence>MLVVHGAWVGGRLAVWAEDTSGSEAPGAALRPPRAASEAPDTASEGPGSGAELPRPASEDPVSASPAARLHPFAAPVAALTRVLGGFLPEGGVSPGAAPEAGTDTAAAAGERELTVVLPGSATGPLPSPESGMTVHAPDPGIFAWRVPALLLGPADALRLLGSLGDRDADTRGSAGGVPEGPPAAGEETDWEPGLSLRYFAVVAEHARSLVRRGRILPRLVVENDEPAARWRPVLIGADLAALEDVAAAMPPICRAVPGERPSAEVLEESLNGLVDGAARLSLPDRLIVGNRPGLRTPLPDRWLHGLTGEDAALTGARPAEVAALSAALDSWADAARELDGPVRACLRLIEPADEDGPWRVEFGLAPAPGHPRPTAAEGAEGAEYLSAERIRAGESAPWLPERPLEVLRTDLARAVRLHTGLHGALRDAQPSTAEVEAAWAFSFLRDGAPALRAAGYDVRLPAWAGRQGLGLKLTTRAITGQEGLGLEGRVAFRLEVAVGDHTLGPEELTALAERRIPLVQVAGRWIELDERQLKAALTVLERRGDGETTVDAVIREVVDGGEEELPLVSVDADGLLGDLLSGEAERRLTPVGVPRTLNGTLRPYQERGLSWLSFLSGLGLGGILADDMGLGKTVSTLSLLLSERENGGAPRPTLLVCPMSLVGNWQKEAARFAPSLRVHVHHGGARKRDGELASAVREADLVVTTYGTALRDLETLAALEWGRVVCDEAQAIKNSAAQQSRAVRSIPAGTRLALTGTPVENHLSELWSIMEFCNPGLLGPATRFRKRYQEPIEARRDEDATRALKRATGPFVLRRLKTDRSIISDLPDKLEMKVWCTLTPEQARLYEAVVNDMLHRIDGLEGLQRRGNVMATMTRLKQICNHPVHLLRDGSGLAGRSGKLARLEELAQEIVEEGEKALVFTQYTEFGSLLRPYLAAHLDRPVLWLHGGLSKSRREELVERFQRDDEPMLFLLSLKAGGTGLNLTAANHVIHVDRWWNPAVENQATDRAFRIGQTKNVQVRKFICLDTLEERIDEMIERKKSLAESVVGSGEEWIADLSTEQLRELFRLGPGAVS</sequence>
<dbReference type="InterPro" id="IPR001650">
    <property type="entry name" value="Helicase_C-like"/>
</dbReference>
<dbReference type="InterPro" id="IPR022138">
    <property type="entry name" value="DUF3670"/>
</dbReference>
<dbReference type="InterPro" id="IPR014001">
    <property type="entry name" value="Helicase_ATP-bd"/>
</dbReference>
<evidence type="ECO:0000313" key="6">
    <source>
        <dbReference type="Proteomes" id="UP001143474"/>
    </source>
</evidence>
<dbReference type="Pfam" id="PF12419">
    <property type="entry name" value="DUF3670"/>
    <property type="match status" value="1"/>
</dbReference>
<dbReference type="PANTHER" id="PTHR45629:SF7">
    <property type="entry name" value="DNA EXCISION REPAIR PROTEIN ERCC-6-RELATED"/>
    <property type="match status" value="1"/>
</dbReference>